<evidence type="ECO:0000313" key="3">
    <source>
        <dbReference type="Proteomes" id="UP001187415"/>
    </source>
</evidence>
<protein>
    <submittedName>
        <fullName evidence="2">Uncharacterized protein</fullName>
    </submittedName>
</protein>
<comment type="caution">
    <text evidence="2">The sequence shown here is derived from an EMBL/GenBank/DDBJ whole genome shotgun (WGS) entry which is preliminary data.</text>
</comment>
<dbReference type="EMBL" id="JAUPFM010000027">
    <property type="protein sequence ID" value="KAK2814676.1"/>
    <property type="molecule type" value="Genomic_DNA"/>
</dbReference>
<evidence type="ECO:0000313" key="2">
    <source>
        <dbReference type="EMBL" id="KAK2814676.1"/>
    </source>
</evidence>
<feature type="compositionally biased region" description="Polar residues" evidence="1">
    <location>
        <begin position="126"/>
        <end position="148"/>
    </location>
</feature>
<organism evidence="2 3">
    <name type="scientific">Channa striata</name>
    <name type="common">Snakehead murrel</name>
    <name type="synonym">Ophicephalus striatus</name>
    <dbReference type="NCBI Taxonomy" id="64152"/>
    <lineage>
        <taxon>Eukaryota</taxon>
        <taxon>Metazoa</taxon>
        <taxon>Chordata</taxon>
        <taxon>Craniata</taxon>
        <taxon>Vertebrata</taxon>
        <taxon>Euteleostomi</taxon>
        <taxon>Actinopterygii</taxon>
        <taxon>Neopterygii</taxon>
        <taxon>Teleostei</taxon>
        <taxon>Neoteleostei</taxon>
        <taxon>Acanthomorphata</taxon>
        <taxon>Anabantaria</taxon>
        <taxon>Anabantiformes</taxon>
        <taxon>Channoidei</taxon>
        <taxon>Channidae</taxon>
        <taxon>Channa</taxon>
    </lineage>
</organism>
<evidence type="ECO:0000256" key="1">
    <source>
        <dbReference type="SAM" id="MobiDB-lite"/>
    </source>
</evidence>
<keyword evidence="3" id="KW-1185">Reference proteome</keyword>
<dbReference type="Proteomes" id="UP001187415">
    <property type="component" value="Unassembled WGS sequence"/>
</dbReference>
<feature type="compositionally biased region" description="Polar residues" evidence="1">
    <location>
        <begin position="89"/>
        <end position="110"/>
    </location>
</feature>
<accession>A0AA88IZJ9</accession>
<dbReference type="AlphaFoldDB" id="A0AA88IZJ9"/>
<proteinExistence type="predicted"/>
<feature type="region of interest" description="Disordered" evidence="1">
    <location>
        <begin position="21"/>
        <end position="148"/>
    </location>
</feature>
<sequence length="148" mass="16845">MPVSSLADHVPHMMVSVVQKHATGALERAGGNTPEGSTSRCQRRRVEKPNDVRSSQTAQRRPRASFPSRNTKPCKQLCQRRRVEKPNDVRSSQTAQRRPQSVFPSRNTKPCKQLCQRRRVEKPNDVRSSPNSPETSPERLSQQKHQTL</sequence>
<gene>
    <name evidence="2" type="ORF">Q5P01_000753</name>
</gene>
<name>A0AA88IZJ9_CHASR</name>
<reference evidence="2" key="1">
    <citation type="submission" date="2023-07" db="EMBL/GenBank/DDBJ databases">
        <title>Chromosome-level Genome Assembly of Striped Snakehead (Channa striata).</title>
        <authorList>
            <person name="Liu H."/>
        </authorList>
    </citation>
    <scope>NUCLEOTIDE SEQUENCE</scope>
    <source>
        <strain evidence="2">Gz</strain>
        <tissue evidence="2">Muscle</tissue>
    </source>
</reference>